<organism evidence="2 3">
    <name type="scientific">Methanobacterium spitsbergense</name>
    <dbReference type="NCBI Taxonomy" id="2874285"/>
    <lineage>
        <taxon>Archaea</taxon>
        <taxon>Methanobacteriati</taxon>
        <taxon>Methanobacteriota</taxon>
        <taxon>Methanomada group</taxon>
        <taxon>Methanobacteria</taxon>
        <taxon>Methanobacteriales</taxon>
        <taxon>Methanobacteriaceae</taxon>
        <taxon>Methanobacterium</taxon>
    </lineage>
</organism>
<evidence type="ECO:0000259" key="1">
    <source>
        <dbReference type="Pfam" id="PF00881"/>
    </source>
</evidence>
<dbReference type="InterPro" id="IPR052544">
    <property type="entry name" value="Bacteriocin_Proc_Enz"/>
</dbReference>
<gene>
    <name evidence="2" type="ORF">K8N75_10675</name>
</gene>
<dbReference type="Pfam" id="PF00881">
    <property type="entry name" value="Nitroreductase"/>
    <property type="match status" value="1"/>
</dbReference>
<keyword evidence="3" id="KW-1185">Reference proteome</keyword>
<evidence type="ECO:0000313" key="2">
    <source>
        <dbReference type="EMBL" id="MBZ2166500.1"/>
    </source>
</evidence>
<dbReference type="SUPFAM" id="SSF55469">
    <property type="entry name" value="FMN-dependent nitroreductase-like"/>
    <property type="match status" value="1"/>
</dbReference>
<dbReference type="PANTHER" id="PTHR43745:SF2">
    <property type="entry name" value="NITROREDUCTASE MJ1384-RELATED"/>
    <property type="match status" value="1"/>
</dbReference>
<protein>
    <submittedName>
        <fullName evidence="2">SagB/ThcOx family dehydrogenase</fullName>
    </submittedName>
</protein>
<dbReference type="InterPro" id="IPR000415">
    <property type="entry name" value="Nitroreductase-like"/>
</dbReference>
<dbReference type="Proteomes" id="UP000825933">
    <property type="component" value="Unassembled WGS sequence"/>
</dbReference>
<dbReference type="InterPro" id="IPR029479">
    <property type="entry name" value="Nitroreductase"/>
</dbReference>
<dbReference type="AlphaFoldDB" id="A0A8T5UZA2"/>
<name>A0A8T5UZA2_9EURY</name>
<dbReference type="GO" id="GO:0016491">
    <property type="term" value="F:oxidoreductase activity"/>
    <property type="evidence" value="ECO:0007669"/>
    <property type="project" value="InterPro"/>
</dbReference>
<dbReference type="NCBIfam" id="TIGR03605">
    <property type="entry name" value="antibiot_sagB"/>
    <property type="match status" value="1"/>
</dbReference>
<reference evidence="3" key="1">
    <citation type="journal article" date="2022" name="Microbiol. Resour. Announc.">
        <title>Draft Genome Sequence of a Methanogenic Archaeon from West Spitsbergen Permafrost.</title>
        <authorList>
            <person name="Trubitsyn V."/>
            <person name="Rivkina E."/>
            <person name="Shcherbakova V."/>
        </authorList>
    </citation>
    <scope>NUCLEOTIDE SEQUENCE [LARGE SCALE GENOMIC DNA]</scope>
    <source>
        <strain evidence="3">VT</strain>
    </source>
</reference>
<accession>A0A8T5UZA2</accession>
<proteinExistence type="predicted"/>
<feature type="domain" description="Nitroreductase" evidence="1">
    <location>
        <begin position="72"/>
        <end position="252"/>
    </location>
</feature>
<evidence type="ECO:0000313" key="3">
    <source>
        <dbReference type="Proteomes" id="UP000825933"/>
    </source>
</evidence>
<dbReference type="InterPro" id="IPR020051">
    <property type="entry name" value="SagB-type_dehydrogenase"/>
</dbReference>
<dbReference type="CDD" id="cd02142">
    <property type="entry name" value="McbC_SagB-like_oxidoreductase"/>
    <property type="match status" value="1"/>
</dbReference>
<comment type="caution">
    <text evidence="2">The sequence shown here is derived from an EMBL/GenBank/DDBJ whole genome shotgun (WGS) entry which is preliminary data.</text>
</comment>
<dbReference type="EMBL" id="JAIOUQ010000013">
    <property type="protein sequence ID" value="MBZ2166500.1"/>
    <property type="molecule type" value="Genomic_DNA"/>
</dbReference>
<dbReference type="Gene3D" id="3.40.109.10">
    <property type="entry name" value="NADH Oxidase"/>
    <property type="match status" value="1"/>
</dbReference>
<dbReference type="PANTHER" id="PTHR43745">
    <property type="entry name" value="NITROREDUCTASE MJ1384-RELATED"/>
    <property type="match status" value="1"/>
</dbReference>
<sequence>MNDNFEDQIKKNRNFLKDSIRKTVDFSKTGQNTGVSAPPVEKPVNKGADLIDLVVDENWESKYKIPLAKAMKNRKSHRNYAGDPLSLEELSFLLWATQGVRYVEGVNAYRTVPSAGCRHSMETYLAVFNVKGLKNGIYRYLPLSHRLVFEFHEKDLNQKIINATFGQQFAGLSAVTFIWTAIPERMEWRYGPASHKVIAMDAGHMGQNLYLACEAINAGTCAIAAYDQEYADKLLRIDGDNEFVIYFAPVGKLHKTKN</sequence>
<dbReference type="RefSeq" id="WP_223792051.1">
    <property type="nucleotide sequence ID" value="NZ_JAIOUQ010000013.1"/>
</dbReference>